<proteinExistence type="inferred from homology"/>
<dbReference type="Gene3D" id="3.90.1820.10">
    <property type="entry name" value="AglA-like glucosidase"/>
    <property type="match status" value="1"/>
</dbReference>
<comment type="cofactor">
    <cofactor evidence="12">
        <name>NAD(+)</name>
        <dbReference type="ChEBI" id="CHEBI:57540"/>
    </cofactor>
    <text evidence="12">Binds 1 NAD(+) per subunit.</text>
</comment>
<feature type="domain" description="Glycosyl hydrolase family 4 C-terminal" evidence="13">
    <location>
        <begin position="196"/>
        <end position="415"/>
    </location>
</feature>
<evidence type="ECO:0000256" key="6">
    <source>
        <dbReference type="ARBA" id="ARBA00023211"/>
    </source>
</evidence>
<dbReference type="Proteomes" id="UP000233491">
    <property type="component" value="Unassembled WGS sequence"/>
</dbReference>
<dbReference type="InterPro" id="IPR019802">
    <property type="entry name" value="GlycHydrolase_4_CS"/>
</dbReference>
<dbReference type="GO" id="GO:0046872">
    <property type="term" value="F:metal ion binding"/>
    <property type="evidence" value="ECO:0007669"/>
    <property type="project" value="UniProtKB-KW"/>
</dbReference>
<dbReference type="PRINTS" id="PR00732">
    <property type="entry name" value="GLHYDRLASE4"/>
</dbReference>
<dbReference type="InterPro" id="IPR001088">
    <property type="entry name" value="Glyco_hydro_4"/>
</dbReference>
<evidence type="ECO:0000256" key="9">
    <source>
        <dbReference type="PIRSR" id="PIRSR601088-2"/>
    </source>
</evidence>
<keyword evidence="6 10" id="KW-0464">Manganese</keyword>
<name>A0A1I4UB33_9HYPH</name>
<dbReference type="PANTHER" id="PTHR32092">
    <property type="entry name" value="6-PHOSPHO-BETA-GLUCOSIDASE-RELATED"/>
    <property type="match status" value="1"/>
</dbReference>
<dbReference type="InterPro" id="IPR053715">
    <property type="entry name" value="GH4_Enzyme_sf"/>
</dbReference>
<keyword evidence="3 10" id="KW-0479">Metal-binding</keyword>
<reference evidence="14 15" key="1">
    <citation type="submission" date="2017-12" db="EMBL/GenBank/DDBJ databases">
        <title>Anaerobic carbon monoxide metabolism by Pleomorphomonas carboxyditropha sp. nov., a new mesophilic hydrogenogenic carboxidotroph.</title>
        <authorList>
            <person name="Esquivel-Elizondo S."/>
            <person name="Krajmalnik-Brown R."/>
        </authorList>
    </citation>
    <scope>NUCLEOTIDE SEQUENCE [LARGE SCALE GENOMIC DNA]</scope>
    <source>
        <strain evidence="14 15">R5-392</strain>
    </source>
</reference>
<keyword evidence="5 12" id="KW-0520">NAD</keyword>
<dbReference type="NCBIfam" id="NF011657">
    <property type="entry name" value="PRK15076.1"/>
    <property type="match status" value="1"/>
</dbReference>
<feature type="binding site" evidence="9">
    <location>
        <position position="150"/>
    </location>
    <ligand>
        <name>substrate</name>
    </ligand>
</feature>
<protein>
    <submittedName>
        <fullName evidence="14">Alpha-glucosidase/alpha-galactosidase</fullName>
    </submittedName>
</protein>
<evidence type="ECO:0000259" key="13">
    <source>
        <dbReference type="Pfam" id="PF11975"/>
    </source>
</evidence>
<evidence type="ECO:0000313" key="14">
    <source>
        <dbReference type="EMBL" id="PKR91301.1"/>
    </source>
</evidence>
<keyword evidence="15" id="KW-1185">Reference proteome</keyword>
<dbReference type="AlphaFoldDB" id="A0A1I4UB33"/>
<evidence type="ECO:0000256" key="11">
    <source>
        <dbReference type="PIRSR" id="PIRSR601088-4"/>
    </source>
</evidence>
<feature type="site" description="Increases basicity of active site Tyr" evidence="11">
    <location>
        <position position="111"/>
    </location>
</feature>
<keyword evidence="10" id="KW-0170">Cobalt</keyword>
<dbReference type="EMBL" id="PJNW01000001">
    <property type="protein sequence ID" value="PKR91301.1"/>
    <property type="molecule type" value="Genomic_DNA"/>
</dbReference>
<dbReference type="CDD" id="cd05297">
    <property type="entry name" value="GH4_alpha_glucosidase_galactosidase"/>
    <property type="match status" value="1"/>
</dbReference>
<feature type="binding site" evidence="10">
    <location>
        <position position="201"/>
    </location>
    <ligand>
        <name>Mn(2+)</name>
        <dbReference type="ChEBI" id="CHEBI:29035"/>
    </ligand>
</feature>
<dbReference type="PANTHER" id="PTHR32092:SF6">
    <property type="entry name" value="ALPHA-GALACTOSIDASE"/>
    <property type="match status" value="1"/>
</dbReference>
<evidence type="ECO:0000256" key="3">
    <source>
        <dbReference type="ARBA" id="ARBA00022723"/>
    </source>
</evidence>
<evidence type="ECO:0000256" key="5">
    <source>
        <dbReference type="ARBA" id="ARBA00023027"/>
    </source>
</evidence>
<dbReference type="SUPFAM" id="SSF56327">
    <property type="entry name" value="LDH C-terminal domain-like"/>
    <property type="match status" value="1"/>
</dbReference>
<accession>A0A1I4UB33</accession>
<comment type="cofactor">
    <cofactor evidence="1">
        <name>Mn(2+)</name>
        <dbReference type="ChEBI" id="CHEBI:29035"/>
    </cofactor>
</comment>
<dbReference type="InterPro" id="IPR015955">
    <property type="entry name" value="Lactate_DH/Glyco_Ohase_4_C"/>
</dbReference>
<gene>
    <name evidence="14" type="ORF">CXZ10_00895</name>
</gene>
<evidence type="ECO:0000256" key="7">
    <source>
        <dbReference type="ARBA" id="ARBA00023277"/>
    </source>
</evidence>
<evidence type="ECO:0000256" key="12">
    <source>
        <dbReference type="RuleBase" id="RU361152"/>
    </source>
</evidence>
<comment type="caution">
    <text evidence="14">The sequence shown here is derived from an EMBL/GenBank/DDBJ whole genome shotgun (WGS) entry which is preliminary data.</text>
</comment>
<keyword evidence="7" id="KW-0119">Carbohydrate metabolism</keyword>
<evidence type="ECO:0000256" key="4">
    <source>
        <dbReference type="ARBA" id="ARBA00022801"/>
    </source>
</evidence>
<dbReference type="Pfam" id="PF11975">
    <property type="entry name" value="Glyco_hydro_4C"/>
    <property type="match status" value="1"/>
</dbReference>
<evidence type="ECO:0000256" key="8">
    <source>
        <dbReference type="ARBA" id="ARBA00023295"/>
    </source>
</evidence>
<dbReference type="GO" id="GO:0005975">
    <property type="term" value="P:carbohydrate metabolic process"/>
    <property type="evidence" value="ECO:0007669"/>
    <property type="project" value="InterPro"/>
</dbReference>
<dbReference type="InterPro" id="IPR022616">
    <property type="entry name" value="Glyco_hydro_4_C"/>
</dbReference>
<dbReference type="InterPro" id="IPR036291">
    <property type="entry name" value="NAD(P)-bd_dom_sf"/>
</dbReference>
<dbReference type="PROSITE" id="PS01324">
    <property type="entry name" value="GLYCOSYL_HYDROL_F4"/>
    <property type="match status" value="1"/>
</dbReference>
<dbReference type="SUPFAM" id="SSF51735">
    <property type="entry name" value="NAD(P)-binding Rossmann-fold domains"/>
    <property type="match status" value="1"/>
</dbReference>
<dbReference type="Pfam" id="PF02056">
    <property type="entry name" value="Glyco_hydro_4"/>
    <property type="match status" value="1"/>
</dbReference>
<keyword evidence="10" id="KW-0408">Iron</keyword>
<evidence type="ECO:0000256" key="2">
    <source>
        <dbReference type="ARBA" id="ARBA00010141"/>
    </source>
</evidence>
<dbReference type="GO" id="GO:0016616">
    <property type="term" value="F:oxidoreductase activity, acting on the CH-OH group of donors, NAD or NADP as acceptor"/>
    <property type="evidence" value="ECO:0007669"/>
    <property type="project" value="InterPro"/>
</dbReference>
<dbReference type="GO" id="GO:0004553">
    <property type="term" value="F:hydrolase activity, hydrolyzing O-glycosyl compounds"/>
    <property type="evidence" value="ECO:0007669"/>
    <property type="project" value="InterPro"/>
</dbReference>
<dbReference type="RefSeq" id="WP_101287066.1">
    <property type="nucleotide sequence ID" value="NZ_FOUQ01000007.1"/>
</dbReference>
<evidence type="ECO:0000256" key="10">
    <source>
        <dbReference type="PIRSR" id="PIRSR601088-3"/>
    </source>
</evidence>
<keyword evidence="10" id="KW-0533">Nickel</keyword>
<keyword evidence="8 12" id="KW-0326">Glycosidase</keyword>
<evidence type="ECO:0000313" key="15">
    <source>
        <dbReference type="Proteomes" id="UP000233491"/>
    </source>
</evidence>
<sequence>MAAFKVAIIGAGSVGFTKKLFTDILCVPEFADVEFALTDISEHNLTMIATILRKIVEVNKLPAKVTATTDRRKALEGARYVISCVRVGGLDAYQDDIRIPLKYGVDQCVGDTICAGGILYGQRNIPVILDFCKDIREVAEPGARFMNYANPMAMNTWAAIEYGKVDTIGLCHGVQHGGEQIADIFGVGHDEVDYICSGINHQTWYVDVRVRGRKVSKDEIVAAFEAHPVYSKQEKVRIDVLKRFGVYSTESNGHLSEYLPWYRKRPGEIMNWIDMSDWIHGETGGYLRFTTEQRNWFETEFPEFLKEAEEKIDPKRRSSEHASHIIEALETGRVYRGHFNQKNRGAITNLPDDCIIESPGFVDRFGINMVAGITLPEACAATCLSSINVQRMSVHAAVTGDVDLLKLAMLHDPLVGAICTPEEVWAMVDEMLVAQAPWLPQYAHAIDAAKERVAKSTVKTRDWQGAARREARGIEEIREEKARTKV</sequence>
<keyword evidence="4 12" id="KW-0378">Hydrolase</keyword>
<feature type="binding site" evidence="10">
    <location>
        <position position="171"/>
    </location>
    <ligand>
        <name>Mn(2+)</name>
        <dbReference type="ChEBI" id="CHEBI:29035"/>
    </ligand>
</feature>
<evidence type="ECO:0000256" key="1">
    <source>
        <dbReference type="ARBA" id="ARBA00001936"/>
    </source>
</evidence>
<dbReference type="OrthoDB" id="9767022at2"/>
<organism evidence="14 15">
    <name type="scientific">Pleomorphomonas diazotrophica</name>
    <dbReference type="NCBI Taxonomy" id="1166257"/>
    <lineage>
        <taxon>Bacteria</taxon>
        <taxon>Pseudomonadati</taxon>
        <taxon>Pseudomonadota</taxon>
        <taxon>Alphaproteobacteria</taxon>
        <taxon>Hyphomicrobiales</taxon>
        <taxon>Pleomorphomonadaceae</taxon>
        <taxon>Pleomorphomonas</taxon>
    </lineage>
</organism>
<comment type="similarity">
    <text evidence="2 12">Belongs to the glycosyl hydrolase 4 family.</text>
</comment>